<protein>
    <submittedName>
        <fullName evidence="1">Uncharacterized protein</fullName>
    </submittedName>
</protein>
<sequence length="95" mass="10803">MKYVLLRNKPIRCLDTTPMGFFETFLVSTAMMDDSSSVTVAGRRSLKKRLERVAGSFDCGLQKNFEAAFANHPKEYMGLHKGDLWERGSLSQRVQ</sequence>
<organism evidence="1 2">
    <name type="scientific">Zophobas morio</name>
    <dbReference type="NCBI Taxonomy" id="2755281"/>
    <lineage>
        <taxon>Eukaryota</taxon>
        <taxon>Metazoa</taxon>
        <taxon>Ecdysozoa</taxon>
        <taxon>Arthropoda</taxon>
        <taxon>Hexapoda</taxon>
        <taxon>Insecta</taxon>
        <taxon>Pterygota</taxon>
        <taxon>Neoptera</taxon>
        <taxon>Endopterygota</taxon>
        <taxon>Coleoptera</taxon>
        <taxon>Polyphaga</taxon>
        <taxon>Cucujiformia</taxon>
        <taxon>Tenebrionidae</taxon>
        <taxon>Zophobas</taxon>
    </lineage>
</organism>
<keyword evidence="2" id="KW-1185">Reference proteome</keyword>
<dbReference type="EMBL" id="JALNTZ010000002">
    <property type="protein sequence ID" value="KAJ3660330.1"/>
    <property type="molecule type" value="Genomic_DNA"/>
</dbReference>
<name>A0AA38INJ7_9CUCU</name>
<evidence type="ECO:0000313" key="2">
    <source>
        <dbReference type="Proteomes" id="UP001168821"/>
    </source>
</evidence>
<proteinExistence type="predicted"/>
<evidence type="ECO:0000313" key="1">
    <source>
        <dbReference type="EMBL" id="KAJ3660330.1"/>
    </source>
</evidence>
<comment type="caution">
    <text evidence="1">The sequence shown here is derived from an EMBL/GenBank/DDBJ whole genome shotgun (WGS) entry which is preliminary data.</text>
</comment>
<gene>
    <name evidence="1" type="ORF">Zmor_004782</name>
</gene>
<dbReference type="AlphaFoldDB" id="A0AA38INJ7"/>
<accession>A0AA38INJ7</accession>
<reference evidence="1" key="1">
    <citation type="journal article" date="2023" name="G3 (Bethesda)">
        <title>Whole genome assemblies of Zophobas morio and Tenebrio molitor.</title>
        <authorList>
            <person name="Kaur S."/>
            <person name="Stinson S.A."/>
            <person name="diCenzo G.C."/>
        </authorList>
    </citation>
    <scope>NUCLEOTIDE SEQUENCE</scope>
    <source>
        <strain evidence="1">QUZm001</strain>
    </source>
</reference>
<dbReference type="Proteomes" id="UP001168821">
    <property type="component" value="Unassembled WGS sequence"/>
</dbReference>